<evidence type="ECO:0000313" key="2">
    <source>
        <dbReference type="Proteomes" id="UP000199382"/>
    </source>
</evidence>
<dbReference type="Proteomes" id="UP000199382">
    <property type="component" value="Unassembled WGS sequence"/>
</dbReference>
<evidence type="ECO:0000313" key="1">
    <source>
        <dbReference type="EMBL" id="SDL91045.1"/>
    </source>
</evidence>
<organism evidence="1 2">
    <name type="scientific">Aliiruegeria lutimaris</name>
    <dbReference type="NCBI Taxonomy" id="571298"/>
    <lineage>
        <taxon>Bacteria</taxon>
        <taxon>Pseudomonadati</taxon>
        <taxon>Pseudomonadota</taxon>
        <taxon>Alphaproteobacteria</taxon>
        <taxon>Rhodobacterales</taxon>
        <taxon>Roseobacteraceae</taxon>
        <taxon>Aliiruegeria</taxon>
    </lineage>
</organism>
<gene>
    <name evidence="1" type="ORF">SAMN04488026_11307</name>
</gene>
<name>A0A1G9NYJ2_9RHOB</name>
<dbReference type="EMBL" id="FNEK01000130">
    <property type="protein sequence ID" value="SDL91045.1"/>
    <property type="molecule type" value="Genomic_DNA"/>
</dbReference>
<reference evidence="1 2" key="1">
    <citation type="submission" date="2016-10" db="EMBL/GenBank/DDBJ databases">
        <authorList>
            <person name="de Groot N.N."/>
        </authorList>
    </citation>
    <scope>NUCLEOTIDE SEQUENCE [LARGE SCALE GENOMIC DNA]</scope>
    <source>
        <strain evidence="1 2">DSM 25294</strain>
    </source>
</reference>
<proteinExistence type="predicted"/>
<sequence>MRARGEYDRYVYLADLSCEPGIPTLPHRATDKTEEDRTFAADRIKVKSAGQSCRSLRYGLL</sequence>
<keyword evidence="2" id="KW-1185">Reference proteome</keyword>
<dbReference type="STRING" id="571298.SAMN04488026_11307"/>
<accession>A0A1G9NYJ2</accession>
<dbReference type="AlphaFoldDB" id="A0A1G9NYJ2"/>
<protein>
    <submittedName>
        <fullName evidence="1">Uncharacterized protein</fullName>
    </submittedName>
</protein>